<comment type="function">
    <text evidence="3">Antitoxin component of a type II toxin-antitoxin (TA) system. Neutralizes the effect of toxin ParE.</text>
</comment>
<comment type="similarity">
    <text evidence="1">Belongs to the ParD antitoxin family.</text>
</comment>
<dbReference type="RefSeq" id="WP_064023802.1">
    <property type="nucleotide sequence ID" value="NZ_LUUL01000093.1"/>
</dbReference>
<dbReference type="GO" id="GO:0006355">
    <property type="term" value="P:regulation of DNA-templated transcription"/>
    <property type="evidence" value="ECO:0007669"/>
    <property type="project" value="InterPro"/>
</dbReference>
<evidence type="ECO:0000313" key="4">
    <source>
        <dbReference type="EMBL" id="OAI24216.1"/>
    </source>
</evidence>
<dbReference type="Proteomes" id="UP000077734">
    <property type="component" value="Unassembled WGS sequence"/>
</dbReference>
<evidence type="ECO:0000256" key="2">
    <source>
        <dbReference type="ARBA" id="ARBA00017940"/>
    </source>
</evidence>
<dbReference type="PANTHER" id="PTHR36582">
    <property type="entry name" value="ANTITOXIN PARD"/>
    <property type="match status" value="1"/>
</dbReference>
<reference evidence="4 5" key="1">
    <citation type="submission" date="2016-03" db="EMBL/GenBank/DDBJ databases">
        <authorList>
            <person name="Heylen K."/>
            <person name="De Vos P."/>
            <person name="Vekeman B."/>
        </authorList>
    </citation>
    <scope>NUCLEOTIDE SEQUENCE [LARGE SCALE GENOMIC DNA]</scope>
    <source>
        <strain evidence="4 5">R-49807</strain>
    </source>
</reference>
<keyword evidence="5" id="KW-1185">Reference proteome</keyword>
<evidence type="ECO:0000256" key="3">
    <source>
        <dbReference type="ARBA" id="ARBA00037106"/>
    </source>
</evidence>
<dbReference type="Pfam" id="PF03693">
    <property type="entry name" value="ParD_antitoxin"/>
    <property type="match status" value="1"/>
</dbReference>
<dbReference type="NCBIfam" id="TIGR02606">
    <property type="entry name" value="antidote_CC2985"/>
    <property type="match status" value="1"/>
</dbReference>
<comment type="caution">
    <text evidence="4">The sequence shown here is derived from an EMBL/GenBank/DDBJ whole genome shotgun (WGS) entry which is preliminary data.</text>
</comment>
<evidence type="ECO:0000256" key="1">
    <source>
        <dbReference type="ARBA" id="ARBA00008580"/>
    </source>
</evidence>
<protein>
    <recommendedName>
        <fullName evidence="2">Antitoxin ParD</fullName>
    </recommendedName>
</protein>
<dbReference type="InterPro" id="IPR013321">
    <property type="entry name" value="Arc_rbn_hlx_hlx"/>
</dbReference>
<dbReference type="AlphaFoldDB" id="A0AA91DBR5"/>
<dbReference type="SUPFAM" id="SSF47598">
    <property type="entry name" value="Ribbon-helix-helix"/>
    <property type="match status" value="1"/>
</dbReference>
<dbReference type="InterPro" id="IPR022789">
    <property type="entry name" value="ParD"/>
</dbReference>
<dbReference type="Gene3D" id="1.10.1220.10">
    <property type="entry name" value="Met repressor-like"/>
    <property type="match status" value="1"/>
</dbReference>
<dbReference type="CDD" id="cd22231">
    <property type="entry name" value="RHH_NikR_HicB-like"/>
    <property type="match status" value="1"/>
</dbReference>
<name>A0AA91DBR5_9GAMM</name>
<dbReference type="InterPro" id="IPR010985">
    <property type="entry name" value="Ribbon_hlx_hlx"/>
</dbReference>
<accession>A0AA91DBR5</accession>
<evidence type="ECO:0000313" key="5">
    <source>
        <dbReference type="Proteomes" id="UP000077734"/>
    </source>
</evidence>
<dbReference type="EMBL" id="LUUL01000093">
    <property type="protein sequence ID" value="OAI24216.1"/>
    <property type="molecule type" value="Genomic_DNA"/>
</dbReference>
<organism evidence="4 5">
    <name type="scientific">Methylomonas koyamae</name>
    <dbReference type="NCBI Taxonomy" id="702114"/>
    <lineage>
        <taxon>Bacteria</taxon>
        <taxon>Pseudomonadati</taxon>
        <taxon>Pseudomonadota</taxon>
        <taxon>Gammaproteobacteria</taxon>
        <taxon>Methylococcales</taxon>
        <taxon>Methylococcaceae</taxon>
        <taxon>Methylomonas</taxon>
    </lineage>
</organism>
<gene>
    <name evidence="4" type="ORF">A1356_16160</name>
</gene>
<sequence length="83" mass="9357">MATMNISLPEPLKEFVDEQVQEHGYSTSSEYVRTLIRKDQVQQAELRIVALMAEGLESGPAVAVDDAYWKAKREALQQKHPGQ</sequence>
<proteinExistence type="inferred from homology"/>
<dbReference type="PANTHER" id="PTHR36582:SF2">
    <property type="entry name" value="ANTITOXIN PARD"/>
    <property type="match status" value="1"/>
</dbReference>